<sequence>MFVEVGPNSRAGRSQDGSIFSRSRTPQPPYNLASSQCRPITSFTESSGKLLSSDKDIRIKKAFEDVDRENCHSAAFEQIIVGGHEAKANTRTYQASTTVEEARQSTDFPTSAPGLPLNIAPLRLPHYKAFPPGYVISLYHCEVCLDPKIGHLFRNRTEDMPSGSFAKNADGVPTCTKPRRGLIVFSFDSTIWYIPFRTRANTGLVKVPERERARFLLLEMATRMGTQENHSPHDPVEVLEGSRIDLKDLSYIDALDMYPYVPIEGTEILGAVPTEDLQRVLALQKALQTHELPSVQGLNLEALQQYFKMNIEREDPPIIARSDRFNLPRAYQDLRNELSNSPRDHKNTKRRVK</sequence>
<gene>
    <name evidence="2" type="ORF">SLS60_002359</name>
</gene>
<feature type="compositionally biased region" description="Polar residues" evidence="1">
    <location>
        <begin position="11"/>
        <end position="25"/>
    </location>
</feature>
<name>A0ABR3S1W7_9PLEO</name>
<keyword evidence="3" id="KW-1185">Reference proteome</keyword>
<protein>
    <submittedName>
        <fullName evidence="2">Uncharacterized protein</fullName>
    </submittedName>
</protein>
<organism evidence="2 3">
    <name type="scientific">Paraconiothyrium brasiliense</name>
    <dbReference type="NCBI Taxonomy" id="300254"/>
    <lineage>
        <taxon>Eukaryota</taxon>
        <taxon>Fungi</taxon>
        <taxon>Dikarya</taxon>
        <taxon>Ascomycota</taxon>
        <taxon>Pezizomycotina</taxon>
        <taxon>Dothideomycetes</taxon>
        <taxon>Pleosporomycetidae</taxon>
        <taxon>Pleosporales</taxon>
        <taxon>Massarineae</taxon>
        <taxon>Didymosphaeriaceae</taxon>
        <taxon>Paraconiothyrium</taxon>
    </lineage>
</organism>
<comment type="caution">
    <text evidence="2">The sequence shown here is derived from an EMBL/GenBank/DDBJ whole genome shotgun (WGS) entry which is preliminary data.</text>
</comment>
<dbReference type="Proteomes" id="UP001521785">
    <property type="component" value="Unassembled WGS sequence"/>
</dbReference>
<accession>A0ABR3S1W7</accession>
<proteinExistence type="predicted"/>
<dbReference type="EMBL" id="JAKJXO020000002">
    <property type="protein sequence ID" value="KAL1610689.1"/>
    <property type="molecule type" value="Genomic_DNA"/>
</dbReference>
<feature type="region of interest" description="Disordered" evidence="1">
    <location>
        <begin position="1"/>
        <end position="31"/>
    </location>
</feature>
<reference evidence="2 3" key="1">
    <citation type="submission" date="2024-02" db="EMBL/GenBank/DDBJ databases">
        <title>De novo assembly and annotation of 12 fungi associated with fruit tree decline syndrome in Ontario, Canada.</title>
        <authorList>
            <person name="Sulman M."/>
            <person name="Ellouze W."/>
            <person name="Ilyukhin E."/>
        </authorList>
    </citation>
    <scope>NUCLEOTIDE SEQUENCE [LARGE SCALE GENOMIC DNA]</scope>
    <source>
        <strain evidence="2 3">M42-189</strain>
    </source>
</reference>
<evidence type="ECO:0000313" key="3">
    <source>
        <dbReference type="Proteomes" id="UP001521785"/>
    </source>
</evidence>
<evidence type="ECO:0000313" key="2">
    <source>
        <dbReference type="EMBL" id="KAL1610689.1"/>
    </source>
</evidence>
<feature type="region of interest" description="Disordered" evidence="1">
    <location>
        <begin position="334"/>
        <end position="353"/>
    </location>
</feature>
<evidence type="ECO:0000256" key="1">
    <source>
        <dbReference type="SAM" id="MobiDB-lite"/>
    </source>
</evidence>